<protein>
    <submittedName>
        <fullName evidence="2">Sugar phosphate isomerase/epimerase</fullName>
    </submittedName>
</protein>
<name>A0A3D9IN22_9BACL</name>
<dbReference type="InterPro" id="IPR050312">
    <property type="entry name" value="IolE/XylAMocC-like"/>
</dbReference>
<dbReference type="PANTHER" id="PTHR12110:SF53">
    <property type="entry name" value="BLR5974 PROTEIN"/>
    <property type="match status" value="1"/>
</dbReference>
<dbReference type="EMBL" id="QRDY01000004">
    <property type="protein sequence ID" value="RED63174.1"/>
    <property type="molecule type" value="Genomic_DNA"/>
</dbReference>
<dbReference type="OrthoDB" id="9794305at2"/>
<dbReference type="SUPFAM" id="SSF51658">
    <property type="entry name" value="Xylose isomerase-like"/>
    <property type="match status" value="1"/>
</dbReference>
<dbReference type="Proteomes" id="UP000256869">
    <property type="component" value="Unassembled WGS sequence"/>
</dbReference>
<evidence type="ECO:0000259" key="1">
    <source>
        <dbReference type="Pfam" id="PF01261"/>
    </source>
</evidence>
<dbReference type="Gene3D" id="3.20.20.150">
    <property type="entry name" value="Divalent-metal-dependent TIM barrel enzymes"/>
    <property type="match status" value="1"/>
</dbReference>
<dbReference type="AlphaFoldDB" id="A0A3D9IN22"/>
<keyword evidence="3" id="KW-1185">Reference proteome</keyword>
<sequence>MSYLSVSTWSLHRLLGPLRWTVWNAEEGQGEHRTVVQDQPLTHALLDLPAEAAKRGYQAIEVCHFHFPSTEAAYLGQLRGAFSDAGVSFDTLLLDYGDLTATDESRKVADAKLIREWIDVASLSGAKQIRVVAGEASPSDESAIKQSAAALSDLARYADSKGVRVITENFKDLTSTGESCLKLLDIAGESIPMITDFGNFRGPAKYEELAMIAPLSVSVHAKAAYDESGYPDEVEFLKCLDAVKSVGFDGAYVLIYDGPGDMWDGLERIKRIVTPYVSAG</sequence>
<accession>A0A3D9IN22</accession>
<organism evidence="2 3">
    <name type="scientific">Cohnella lupini</name>
    <dbReference type="NCBI Taxonomy" id="1294267"/>
    <lineage>
        <taxon>Bacteria</taxon>
        <taxon>Bacillati</taxon>
        <taxon>Bacillota</taxon>
        <taxon>Bacilli</taxon>
        <taxon>Bacillales</taxon>
        <taxon>Paenibacillaceae</taxon>
        <taxon>Cohnella</taxon>
    </lineage>
</organism>
<dbReference type="RefSeq" id="WP_115992461.1">
    <property type="nucleotide sequence ID" value="NZ_QRDY01000004.1"/>
</dbReference>
<comment type="caution">
    <text evidence="2">The sequence shown here is derived from an EMBL/GenBank/DDBJ whole genome shotgun (WGS) entry which is preliminary data.</text>
</comment>
<gene>
    <name evidence="2" type="ORF">DFP95_104168</name>
</gene>
<dbReference type="Pfam" id="PF01261">
    <property type="entry name" value="AP_endonuc_2"/>
    <property type="match status" value="1"/>
</dbReference>
<evidence type="ECO:0000313" key="2">
    <source>
        <dbReference type="EMBL" id="RED63174.1"/>
    </source>
</evidence>
<dbReference type="InterPro" id="IPR013022">
    <property type="entry name" value="Xyl_isomerase-like_TIM-brl"/>
</dbReference>
<dbReference type="GO" id="GO:0016853">
    <property type="term" value="F:isomerase activity"/>
    <property type="evidence" value="ECO:0007669"/>
    <property type="project" value="UniProtKB-KW"/>
</dbReference>
<evidence type="ECO:0000313" key="3">
    <source>
        <dbReference type="Proteomes" id="UP000256869"/>
    </source>
</evidence>
<dbReference type="PANTHER" id="PTHR12110">
    <property type="entry name" value="HYDROXYPYRUVATE ISOMERASE"/>
    <property type="match status" value="1"/>
</dbReference>
<dbReference type="InterPro" id="IPR036237">
    <property type="entry name" value="Xyl_isomerase-like_sf"/>
</dbReference>
<keyword evidence="2" id="KW-0413">Isomerase</keyword>
<reference evidence="2 3" key="1">
    <citation type="submission" date="2018-07" db="EMBL/GenBank/DDBJ databases">
        <title>Genomic Encyclopedia of Type Strains, Phase III (KMG-III): the genomes of soil and plant-associated and newly described type strains.</title>
        <authorList>
            <person name="Whitman W."/>
        </authorList>
    </citation>
    <scope>NUCLEOTIDE SEQUENCE [LARGE SCALE GENOMIC DNA]</scope>
    <source>
        <strain evidence="2 3">CECT 8236</strain>
    </source>
</reference>
<feature type="domain" description="Xylose isomerase-like TIM barrel" evidence="1">
    <location>
        <begin position="50"/>
        <end position="257"/>
    </location>
</feature>
<proteinExistence type="predicted"/>